<evidence type="ECO:0000256" key="2">
    <source>
        <dbReference type="ARBA" id="ARBA00022527"/>
    </source>
</evidence>
<dbReference type="EC" id="2.7.11.1" evidence="1"/>
<dbReference type="KEGG" id="mant:BHD05_12585"/>
<sequence>MKADSGHWVVFGAPASPAEDAALVTLRDLLPDTGITQAWANLTFVGNDGRASEIDVLLLTRSGLFLVELKGWHGAISGNSSTWLHKIGAATHQVRNPYITVDSKAKRLASLLKDTAARIPGKPQIPFLRSTVVLHGQNSVVTLDEGGRTGVWALDGYNVQGLGPDRNFTEFLQQPPAHPGDAIDGPRANQIRKVAEQAGFVAIPKIRMAGQYPLDKADPLSEGQGWQDVLATHPTLGVKRRIRLFDVPRGASAEARIEIEQRAKREYLLTHGFSHPGIVAPVEHLDTDTGPALVFNFEPDAVPLDVFMAGTGAAFGLDERLALIRKIAEVLRYAHGRNLVHRALTPLQVFVRITDRGTDVSIRDWMTGRKQGATSTTSLTVISAGVDDVAKLIAAASWIYLPPETLNGNASAPVIPLDVYGLGALSYLVLTGRPPVSTIKEVQERFADSPSFNPLAVSPELPEPFAQVVARATRFAEADRTASVEAFLQDLDDAIDEATTSQAENSQLPVPRDPLDAEKGSLIATRFEVLERRGSGSTGSALCVDDYVLLRDGLILKLARDDAAAGRIEVEAETLRALDHPRIVRLVEGPIDVDGRVGILMTDAGRETLADRLQTEGRSTIEQLEQYGDDLLEAMRYLETEGIFHRDIKPANLAISPDPGTRKPRLTLFDLSLSKEPVQNIASGSRPYLDPFLGRGRRRQYDRAAELYAVAVTLFEMAAAAQPWWEQGDAAPVGDTNRVVLVDSIFEASVAPALVRFFTQAFAPDAAARFSNATDMSLAWRDVFAQLGTTAESDKPGESDHDARAAAAQLDTPLEESGLSPRAISGVARLGVRTVGELLGRPSMEINSIRGLGERYRKEVQRRIREWNPRLRSTTQTPEVAGSEQRESVERRIDRLIPRRTAQNDSEVAALHLVLGKPRDIGEIVPEWPTHAVVGAEIGVTAGRVSQLLDAATKRWRRSGTLAPVVDDVVRIIVERGHVATLDEVAAALLLGYGSAVEGENRLRRATGLVRAAVEMDSAASAPQLAVRRSRAGDGAILLAVTDTVQVGTVGAPADVYLSAARKLGTVVDATTAEHEITAAAVIRAALRRTIPDDVVFDDQRLLQLAAASSSTGALSSLGELYRRDLDPSAAVQAALSGIAVRELTEHGIRRRVQLRFPLVERIPARPGLDAVVQRTHPHFVWHLDRYTVRDTTGSRSATKSFTRLEATPTPEIDRALDASLVRRSALTLAAHPRQYAKVARVLGGRYGVQCVDLADELVRCVHALAVSKKANWDVLLRADSQDEQATDFQKLSGVVGQAMRERWRDLSARPDPLLFINAAPLARYGLTELLAEPFDLARPRPAARWFLVPFRPSQPAPDLDGHPFPFGPDKWLTLPHDLRELIPRSTGDTA</sequence>
<dbReference type="GO" id="GO:0003899">
    <property type="term" value="F:DNA-directed RNA polymerase activity"/>
    <property type="evidence" value="ECO:0007669"/>
    <property type="project" value="InterPro"/>
</dbReference>
<evidence type="ECO:0000256" key="6">
    <source>
        <dbReference type="ARBA" id="ARBA00022840"/>
    </source>
</evidence>
<dbReference type="Proteomes" id="UP000464507">
    <property type="component" value="Chromosome"/>
</dbReference>
<keyword evidence="2" id="KW-0723">Serine/threonine-protein kinase</keyword>
<dbReference type="OrthoDB" id="3404503at2"/>
<reference evidence="9 10" key="1">
    <citation type="submission" date="2016-09" db="EMBL/GenBank/DDBJ databases">
        <title>Complete genome sequence of microbes from the polar regions.</title>
        <authorList>
            <person name="Liao L."/>
            <person name="Chen B."/>
        </authorList>
    </citation>
    <scope>NUCLEOTIDE SEQUENCE [LARGE SCALE GENOMIC DNA]</scope>
    <source>
        <strain evidence="9 10">ZS314</strain>
    </source>
</reference>
<dbReference type="InterPro" id="IPR011528">
    <property type="entry name" value="NERD"/>
</dbReference>
<dbReference type="SUPFAM" id="SSF47789">
    <property type="entry name" value="C-terminal domain of RNA polymerase alpha subunit"/>
    <property type="match status" value="1"/>
</dbReference>
<evidence type="ECO:0000256" key="4">
    <source>
        <dbReference type="ARBA" id="ARBA00022741"/>
    </source>
</evidence>
<dbReference type="Pfam" id="PF08378">
    <property type="entry name" value="NERD"/>
    <property type="match status" value="1"/>
</dbReference>
<feature type="domain" description="Protein kinase" evidence="7">
    <location>
        <begin position="527"/>
        <end position="784"/>
    </location>
</feature>
<dbReference type="SUPFAM" id="SSF56112">
    <property type="entry name" value="Protein kinase-like (PK-like)"/>
    <property type="match status" value="2"/>
</dbReference>
<name>A0A7L5AJY4_9MICO</name>
<dbReference type="PANTHER" id="PTHR43289">
    <property type="entry name" value="MITOGEN-ACTIVATED PROTEIN KINASE KINASE KINASE 20-RELATED"/>
    <property type="match status" value="1"/>
</dbReference>
<dbReference type="PROSITE" id="PS50011">
    <property type="entry name" value="PROTEIN_KINASE_DOM"/>
    <property type="match status" value="2"/>
</dbReference>
<dbReference type="Pfam" id="PF00069">
    <property type="entry name" value="Pkinase"/>
    <property type="match status" value="2"/>
</dbReference>
<dbReference type="InterPro" id="IPR011009">
    <property type="entry name" value="Kinase-like_dom_sf"/>
</dbReference>
<evidence type="ECO:0000313" key="9">
    <source>
        <dbReference type="EMBL" id="QHO70362.1"/>
    </source>
</evidence>
<dbReference type="GO" id="GO:0005524">
    <property type="term" value="F:ATP binding"/>
    <property type="evidence" value="ECO:0007669"/>
    <property type="project" value="UniProtKB-KW"/>
</dbReference>
<dbReference type="NCBIfam" id="NF033442">
    <property type="entry name" value="BREX_PglW"/>
    <property type="match status" value="1"/>
</dbReference>
<dbReference type="InterPro" id="IPR011260">
    <property type="entry name" value="RNAP_asu_C"/>
</dbReference>
<evidence type="ECO:0000313" key="10">
    <source>
        <dbReference type="Proteomes" id="UP000464507"/>
    </source>
</evidence>
<dbReference type="SMART" id="SM00220">
    <property type="entry name" value="S_TKc"/>
    <property type="match status" value="1"/>
</dbReference>
<dbReference type="Pfam" id="PF03118">
    <property type="entry name" value="RNA_pol_A_CTD"/>
    <property type="match status" value="1"/>
</dbReference>
<feature type="domain" description="Protein kinase" evidence="7">
    <location>
        <begin position="214"/>
        <end position="495"/>
    </location>
</feature>
<keyword evidence="3" id="KW-0808">Transferase</keyword>
<dbReference type="Gene3D" id="1.10.510.10">
    <property type="entry name" value="Transferase(Phosphotransferase) domain 1"/>
    <property type="match status" value="2"/>
</dbReference>
<keyword evidence="4" id="KW-0547">Nucleotide-binding</keyword>
<evidence type="ECO:0000256" key="1">
    <source>
        <dbReference type="ARBA" id="ARBA00012513"/>
    </source>
</evidence>
<dbReference type="InterPro" id="IPR000719">
    <property type="entry name" value="Prot_kinase_dom"/>
</dbReference>
<dbReference type="RefSeq" id="WP_161886745.1">
    <property type="nucleotide sequence ID" value="NZ_CP017146.1"/>
</dbReference>
<keyword evidence="6" id="KW-0067">ATP-binding</keyword>
<evidence type="ECO:0000256" key="3">
    <source>
        <dbReference type="ARBA" id="ARBA00022679"/>
    </source>
</evidence>
<proteinExistence type="predicted"/>
<feature type="domain" description="NERD" evidence="8">
    <location>
        <begin position="14"/>
        <end position="131"/>
    </location>
</feature>
<dbReference type="GO" id="GO:0004674">
    <property type="term" value="F:protein serine/threonine kinase activity"/>
    <property type="evidence" value="ECO:0007669"/>
    <property type="project" value="UniProtKB-KW"/>
</dbReference>
<dbReference type="EMBL" id="CP017146">
    <property type="protein sequence ID" value="QHO70362.1"/>
    <property type="molecule type" value="Genomic_DNA"/>
</dbReference>
<dbReference type="Gene3D" id="1.10.150.20">
    <property type="entry name" value="5' to 3' exonuclease, C-terminal subdomain"/>
    <property type="match status" value="1"/>
</dbReference>
<gene>
    <name evidence="9" type="ORF">BHD05_12585</name>
</gene>
<keyword evidence="10" id="KW-1185">Reference proteome</keyword>
<evidence type="ECO:0000259" key="8">
    <source>
        <dbReference type="PROSITE" id="PS50965"/>
    </source>
</evidence>
<dbReference type="GO" id="GO:0006351">
    <property type="term" value="P:DNA-templated transcription"/>
    <property type="evidence" value="ECO:0007669"/>
    <property type="project" value="InterPro"/>
</dbReference>
<evidence type="ECO:0000259" key="7">
    <source>
        <dbReference type="PROSITE" id="PS50011"/>
    </source>
</evidence>
<organism evidence="9 10">
    <name type="scientific">Marisediminicola antarctica</name>
    <dbReference type="NCBI Taxonomy" id="674079"/>
    <lineage>
        <taxon>Bacteria</taxon>
        <taxon>Bacillati</taxon>
        <taxon>Actinomycetota</taxon>
        <taxon>Actinomycetes</taxon>
        <taxon>Micrococcales</taxon>
        <taxon>Microbacteriaceae</taxon>
        <taxon>Marisediminicola</taxon>
    </lineage>
</organism>
<dbReference type="InterPro" id="IPR049832">
    <property type="entry name" value="BREX_PglW"/>
</dbReference>
<accession>A0A7L5AJY4</accession>
<protein>
    <recommendedName>
        <fullName evidence="1">non-specific serine/threonine protein kinase</fullName>
        <ecNumber evidence="1">2.7.11.1</ecNumber>
    </recommendedName>
</protein>
<dbReference type="PROSITE" id="PS50965">
    <property type="entry name" value="NERD"/>
    <property type="match status" value="1"/>
</dbReference>
<evidence type="ECO:0000256" key="5">
    <source>
        <dbReference type="ARBA" id="ARBA00022777"/>
    </source>
</evidence>
<keyword evidence="5" id="KW-0418">Kinase</keyword>
<dbReference type="PANTHER" id="PTHR43289:SF6">
    <property type="entry name" value="SERINE_THREONINE-PROTEIN KINASE NEKL-3"/>
    <property type="match status" value="1"/>
</dbReference>
<dbReference type="GO" id="GO:0003677">
    <property type="term" value="F:DNA binding"/>
    <property type="evidence" value="ECO:0007669"/>
    <property type="project" value="InterPro"/>
</dbReference>